<evidence type="ECO:0000313" key="1">
    <source>
        <dbReference type="EMBL" id="MDQ8205939.1"/>
    </source>
</evidence>
<dbReference type="EMBL" id="JARXHW010000001">
    <property type="protein sequence ID" value="MDQ8205939.1"/>
    <property type="molecule type" value="Genomic_DNA"/>
</dbReference>
<dbReference type="RefSeq" id="WP_308947901.1">
    <property type="nucleotide sequence ID" value="NZ_JARXHW010000001.1"/>
</dbReference>
<name>A0ABU1AP41_9BACT</name>
<keyword evidence="2" id="KW-1185">Reference proteome</keyword>
<reference evidence="1 2" key="1">
    <citation type="submission" date="2023-04" db="EMBL/GenBank/DDBJ databases">
        <title>A novel bacteria isolated from coastal sediment.</title>
        <authorList>
            <person name="Liu X.-J."/>
            <person name="Du Z.-J."/>
        </authorList>
    </citation>
    <scope>NUCLEOTIDE SEQUENCE [LARGE SCALE GENOMIC DNA]</scope>
    <source>
        <strain evidence="1 2">SDUM461003</strain>
    </source>
</reference>
<proteinExistence type="predicted"/>
<organism evidence="1 2">
    <name type="scientific">Thalassobacterium maritimum</name>
    <dbReference type="NCBI Taxonomy" id="3041265"/>
    <lineage>
        <taxon>Bacteria</taxon>
        <taxon>Pseudomonadati</taxon>
        <taxon>Verrucomicrobiota</taxon>
        <taxon>Opitutia</taxon>
        <taxon>Puniceicoccales</taxon>
        <taxon>Coraliomargaritaceae</taxon>
        <taxon>Thalassobacterium</taxon>
    </lineage>
</organism>
<comment type="caution">
    <text evidence="1">The sequence shown here is derived from an EMBL/GenBank/DDBJ whole genome shotgun (WGS) entry which is preliminary data.</text>
</comment>
<evidence type="ECO:0000313" key="2">
    <source>
        <dbReference type="Proteomes" id="UP001225316"/>
    </source>
</evidence>
<evidence type="ECO:0008006" key="3">
    <source>
        <dbReference type="Google" id="ProtNLM"/>
    </source>
</evidence>
<dbReference type="Proteomes" id="UP001225316">
    <property type="component" value="Unassembled WGS sequence"/>
</dbReference>
<accession>A0ABU1AP41</accession>
<sequence>MIEHRLRDVLSLDKVQKGASLPKEEATRLKKLGLVEGRYPRIFVSGKVAATTGGQAAHILKKGFDNDYYRDLLEKLIREHGPVTPQTISGLFMDKLPDSMSHDQKRDKIRNLTYDLSHRRKIIENIGKPRGAGALWQLKQPS</sequence>
<protein>
    <recommendedName>
        <fullName evidence="3">OmpR/PhoB-type domain-containing protein</fullName>
    </recommendedName>
</protein>
<gene>
    <name evidence="1" type="ORF">QEH52_00325</name>
</gene>